<protein>
    <submittedName>
        <fullName evidence="1">RCG43547</fullName>
    </submittedName>
</protein>
<dbReference type="EMBL" id="CH473987">
    <property type="protein sequence ID" value="EDM18765.1"/>
    <property type="molecule type" value="Genomic_DNA"/>
</dbReference>
<dbReference type="AlphaFoldDB" id="A6JIW7"/>
<dbReference type="Proteomes" id="UP000234681">
    <property type="component" value="Chromosome 9"/>
</dbReference>
<evidence type="ECO:0000313" key="2">
    <source>
        <dbReference type="Proteomes" id="UP000234681"/>
    </source>
</evidence>
<gene>
    <name evidence="1" type="ORF">rCG_43547</name>
</gene>
<evidence type="ECO:0000313" key="1">
    <source>
        <dbReference type="EMBL" id="EDM18765.1"/>
    </source>
</evidence>
<name>A6JIW7_RAT</name>
<sequence>MKGQGFLKRQGLVHSLGAILLLRVVIATETSARDWVQRRRAWRLQKIHHLSVFKIKKNFPQKSSQNLLLGLISQSPATCSFL</sequence>
<reference evidence="1 2" key="1">
    <citation type="submission" date="2005-09" db="EMBL/GenBank/DDBJ databases">
        <authorList>
            <person name="Mural R.J."/>
            <person name="Li P.W."/>
            <person name="Adams M.D."/>
            <person name="Amanatides P.G."/>
            <person name="Baden-Tillson H."/>
            <person name="Barnstead M."/>
            <person name="Chin S.H."/>
            <person name="Dew I."/>
            <person name="Evans C.A."/>
            <person name="Ferriera S."/>
            <person name="Flanigan M."/>
            <person name="Fosler C."/>
            <person name="Glodek A."/>
            <person name="Gu Z."/>
            <person name="Holt R.A."/>
            <person name="Jennings D."/>
            <person name="Kraft C.L."/>
            <person name="Lu F."/>
            <person name="Nguyen T."/>
            <person name="Nusskern D.R."/>
            <person name="Pfannkoch C.M."/>
            <person name="Sitter C."/>
            <person name="Sutton G.G."/>
            <person name="Venter J.C."/>
            <person name="Wang Z."/>
            <person name="Woodage T."/>
            <person name="Zheng X.H."/>
            <person name="Zhong F."/>
        </authorList>
    </citation>
    <scope>NUCLEOTIDE SEQUENCE [LARGE SCALE GENOMIC DNA]</scope>
    <source>
        <strain>BN</strain>
        <strain evidence="2">Sprague-Dawley</strain>
    </source>
</reference>
<organism evidence="1 2">
    <name type="scientific">Rattus norvegicus</name>
    <name type="common">Rat</name>
    <dbReference type="NCBI Taxonomy" id="10116"/>
    <lineage>
        <taxon>Eukaryota</taxon>
        <taxon>Metazoa</taxon>
        <taxon>Chordata</taxon>
        <taxon>Craniata</taxon>
        <taxon>Vertebrata</taxon>
        <taxon>Euteleostomi</taxon>
        <taxon>Mammalia</taxon>
        <taxon>Eutheria</taxon>
        <taxon>Euarchontoglires</taxon>
        <taxon>Glires</taxon>
        <taxon>Rodentia</taxon>
        <taxon>Myomorpha</taxon>
        <taxon>Muroidea</taxon>
        <taxon>Muridae</taxon>
        <taxon>Murinae</taxon>
        <taxon>Rattus</taxon>
    </lineage>
</organism>
<accession>A6JIW7</accession>
<proteinExistence type="predicted"/>